<dbReference type="OrthoDB" id="9792991at2"/>
<dbReference type="SMART" id="SM00304">
    <property type="entry name" value="HAMP"/>
    <property type="match status" value="1"/>
</dbReference>
<evidence type="ECO:0000256" key="3">
    <source>
        <dbReference type="ARBA" id="ARBA00012438"/>
    </source>
</evidence>
<name>A0A1I3P2R9_9BACL</name>
<dbReference type="GO" id="GO:0005524">
    <property type="term" value="F:ATP binding"/>
    <property type="evidence" value="ECO:0007669"/>
    <property type="project" value="UniProtKB-KW"/>
</dbReference>
<reference evidence="17 18" key="1">
    <citation type="submission" date="2016-10" db="EMBL/GenBank/DDBJ databases">
        <authorList>
            <person name="de Groot N.N."/>
        </authorList>
    </citation>
    <scope>NUCLEOTIDE SEQUENCE [LARGE SCALE GENOMIC DNA]</scope>
    <source>
        <strain evidence="17 18">DSM 44778</strain>
    </source>
</reference>
<dbReference type="SUPFAM" id="SSF158472">
    <property type="entry name" value="HAMP domain-like"/>
    <property type="match status" value="1"/>
</dbReference>
<dbReference type="InterPro" id="IPR003661">
    <property type="entry name" value="HisK_dim/P_dom"/>
</dbReference>
<feature type="domain" description="Histidine kinase" evidence="15">
    <location>
        <begin position="264"/>
        <end position="479"/>
    </location>
</feature>
<evidence type="ECO:0000256" key="5">
    <source>
        <dbReference type="ARBA" id="ARBA00022553"/>
    </source>
</evidence>
<dbReference type="PROSITE" id="PS50885">
    <property type="entry name" value="HAMP"/>
    <property type="match status" value="1"/>
</dbReference>
<dbReference type="SUPFAM" id="SSF55874">
    <property type="entry name" value="ATPase domain of HSP90 chaperone/DNA topoisomerase II/histidine kinase"/>
    <property type="match status" value="1"/>
</dbReference>
<feature type="transmembrane region" description="Helical" evidence="14">
    <location>
        <begin position="28"/>
        <end position="50"/>
    </location>
</feature>
<dbReference type="PRINTS" id="PR00344">
    <property type="entry name" value="BCTRLSENSOR"/>
</dbReference>
<dbReference type="GO" id="GO:0005886">
    <property type="term" value="C:plasma membrane"/>
    <property type="evidence" value="ECO:0007669"/>
    <property type="project" value="UniProtKB-SubCell"/>
</dbReference>
<comment type="subcellular location">
    <subcellularLocation>
        <location evidence="2">Cell membrane</location>
        <topology evidence="2">Multi-pass membrane protein</topology>
    </subcellularLocation>
</comment>
<dbReference type="CDD" id="cd06225">
    <property type="entry name" value="HAMP"/>
    <property type="match status" value="1"/>
</dbReference>
<dbReference type="Proteomes" id="UP000199545">
    <property type="component" value="Unassembled WGS sequence"/>
</dbReference>
<evidence type="ECO:0000259" key="15">
    <source>
        <dbReference type="PROSITE" id="PS50109"/>
    </source>
</evidence>
<keyword evidence="18" id="KW-1185">Reference proteome</keyword>
<evidence type="ECO:0000256" key="6">
    <source>
        <dbReference type="ARBA" id="ARBA00022679"/>
    </source>
</evidence>
<dbReference type="FunFam" id="1.10.287.130:FF:000001">
    <property type="entry name" value="Two-component sensor histidine kinase"/>
    <property type="match status" value="1"/>
</dbReference>
<evidence type="ECO:0000256" key="11">
    <source>
        <dbReference type="ARBA" id="ARBA00022989"/>
    </source>
</evidence>
<dbReference type="InterPro" id="IPR003660">
    <property type="entry name" value="HAMP_dom"/>
</dbReference>
<accession>A0A1I3P2R9</accession>
<keyword evidence="11 14" id="KW-1133">Transmembrane helix</keyword>
<feature type="domain" description="HAMP" evidence="16">
    <location>
        <begin position="200"/>
        <end position="249"/>
    </location>
</feature>
<keyword evidence="4" id="KW-1003">Cell membrane</keyword>
<dbReference type="RefSeq" id="WP_093229118.1">
    <property type="nucleotide sequence ID" value="NZ_FORR01000005.1"/>
</dbReference>
<dbReference type="GO" id="GO:0000155">
    <property type="term" value="F:phosphorelay sensor kinase activity"/>
    <property type="evidence" value="ECO:0007669"/>
    <property type="project" value="InterPro"/>
</dbReference>
<dbReference type="InterPro" id="IPR050398">
    <property type="entry name" value="HssS/ArlS-like"/>
</dbReference>
<dbReference type="Pfam" id="PF00672">
    <property type="entry name" value="HAMP"/>
    <property type="match status" value="1"/>
</dbReference>
<dbReference type="PANTHER" id="PTHR45528">
    <property type="entry name" value="SENSOR HISTIDINE KINASE CPXA"/>
    <property type="match status" value="1"/>
</dbReference>
<proteinExistence type="predicted"/>
<evidence type="ECO:0000256" key="2">
    <source>
        <dbReference type="ARBA" id="ARBA00004651"/>
    </source>
</evidence>
<dbReference type="CDD" id="cd00082">
    <property type="entry name" value="HisKA"/>
    <property type="match status" value="1"/>
</dbReference>
<dbReference type="PANTHER" id="PTHR45528:SF8">
    <property type="entry name" value="HISTIDINE KINASE"/>
    <property type="match status" value="1"/>
</dbReference>
<dbReference type="InterPro" id="IPR036097">
    <property type="entry name" value="HisK_dim/P_sf"/>
</dbReference>
<keyword evidence="10" id="KW-0067">ATP-binding</keyword>
<evidence type="ECO:0000256" key="4">
    <source>
        <dbReference type="ARBA" id="ARBA00022475"/>
    </source>
</evidence>
<comment type="catalytic activity">
    <reaction evidence="1">
        <text>ATP + protein L-histidine = ADP + protein N-phospho-L-histidine.</text>
        <dbReference type="EC" id="2.7.13.3"/>
    </reaction>
</comment>
<keyword evidence="12" id="KW-0902">Two-component regulatory system</keyword>
<dbReference type="InterPro" id="IPR004358">
    <property type="entry name" value="Sig_transdc_His_kin-like_C"/>
</dbReference>
<dbReference type="InterPro" id="IPR003594">
    <property type="entry name" value="HATPase_dom"/>
</dbReference>
<evidence type="ECO:0000313" key="18">
    <source>
        <dbReference type="Proteomes" id="UP000199545"/>
    </source>
</evidence>
<evidence type="ECO:0000256" key="12">
    <source>
        <dbReference type="ARBA" id="ARBA00023012"/>
    </source>
</evidence>
<evidence type="ECO:0000259" key="16">
    <source>
        <dbReference type="PROSITE" id="PS50885"/>
    </source>
</evidence>
<dbReference type="PROSITE" id="PS50109">
    <property type="entry name" value="HIS_KIN"/>
    <property type="match status" value="1"/>
</dbReference>
<dbReference type="Gene3D" id="1.10.287.130">
    <property type="match status" value="1"/>
</dbReference>
<evidence type="ECO:0000256" key="8">
    <source>
        <dbReference type="ARBA" id="ARBA00022741"/>
    </source>
</evidence>
<sequence>MLKPLFSKIGSIVHYLYEKFSSSLRWQFIGIILICTLIAALAGMIASNIAPTTYQRYYYPTKAELEMELKSLASIIQVSSSQMIHHHLNHFAQQEKKVRIITPNGLVIDRSNNTTESHMDLSQILVKIAHQDNFPTDLPEWKEIYALYPVEIHKKTHFLVASVQSSGALQTYQTGNPFYPFVVSPLSFILTYIFLTSKKLKQLKNVSEGMQEIANGHFHFRLPAKGQDEISVLAMHINQMAEKLEQNRAKEKRIERERTELITSLSHDLRTPLTSIIGYLKYLLDQPHLSKEEMRTYADIALAKSEKLKQMIDNLFEYTKLTHHEIKLNKELISVNELVNQLIEETFLLSELDELKVERNLTDEQLLINADPLLLVRMLENLFQNAVRYAKRPGKIIIVTAKNENTALIQISNSAEPIDLEVFRHLFDMFVTGDKVRSKHGSGIGLSIVKRIIELHQGTIQADQQEGFITFSIHFPLAK</sequence>
<dbReference type="STRING" id="46223.SAMN05421852_10569"/>
<keyword evidence="9" id="KW-0418">Kinase</keyword>
<gene>
    <name evidence="17" type="ORF">SAMN05421852_10569</name>
</gene>
<evidence type="ECO:0000256" key="7">
    <source>
        <dbReference type="ARBA" id="ARBA00022692"/>
    </source>
</evidence>
<evidence type="ECO:0000256" key="10">
    <source>
        <dbReference type="ARBA" id="ARBA00022840"/>
    </source>
</evidence>
<evidence type="ECO:0000256" key="9">
    <source>
        <dbReference type="ARBA" id="ARBA00022777"/>
    </source>
</evidence>
<dbReference type="SMART" id="SM00387">
    <property type="entry name" value="HATPase_c"/>
    <property type="match status" value="1"/>
</dbReference>
<dbReference type="Gene3D" id="3.30.565.10">
    <property type="entry name" value="Histidine kinase-like ATPase, C-terminal domain"/>
    <property type="match status" value="1"/>
</dbReference>
<feature type="transmembrane region" description="Helical" evidence="14">
    <location>
        <begin position="178"/>
        <end position="195"/>
    </location>
</feature>
<dbReference type="AlphaFoldDB" id="A0A1I3P2R9"/>
<dbReference type="SMART" id="SM00388">
    <property type="entry name" value="HisKA"/>
    <property type="match status" value="1"/>
</dbReference>
<organism evidence="17 18">
    <name type="scientific">Thermoflavimicrobium dichotomicum</name>
    <dbReference type="NCBI Taxonomy" id="46223"/>
    <lineage>
        <taxon>Bacteria</taxon>
        <taxon>Bacillati</taxon>
        <taxon>Bacillota</taxon>
        <taxon>Bacilli</taxon>
        <taxon>Bacillales</taxon>
        <taxon>Thermoactinomycetaceae</taxon>
        <taxon>Thermoflavimicrobium</taxon>
    </lineage>
</organism>
<protein>
    <recommendedName>
        <fullName evidence="3">histidine kinase</fullName>
        <ecNumber evidence="3">2.7.13.3</ecNumber>
    </recommendedName>
</protein>
<keyword evidence="13 14" id="KW-0472">Membrane</keyword>
<dbReference type="EMBL" id="FORR01000005">
    <property type="protein sequence ID" value="SFJ15838.1"/>
    <property type="molecule type" value="Genomic_DNA"/>
</dbReference>
<dbReference type="EC" id="2.7.13.3" evidence="3"/>
<dbReference type="Pfam" id="PF02518">
    <property type="entry name" value="HATPase_c"/>
    <property type="match status" value="1"/>
</dbReference>
<dbReference type="InterPro" id="IPR005467">
    <property type="entry name" value="His_kinase_dom"/>
</dbReference>
<keyword evidence="7 14" id="KW-0812">Transmembrane</keyword>
<dbReference type="SUPFAM" id="SSF47384">
    <property type="entry name" value="Homodimeric domain of signal transducing histidine kinase"/>
    <property type="match status" value="1"/>
</dbReference>
<dbReference type="Pfam" id="PF00512">
    <property type="entry name" value="HisKA"/>
    <property type="match status" value="1"/>
</dbReference>
<evidence type="ECO:0000256" key="1">
    <source>
        <dbReference type="ARBA" id="ARBA00000085"/>
    </source>
</evidence>
<evidence type="ECO:0000256" key="14">
    <source>
        <dbReference type="SAM" id="Phobius"/>
    </source>
</evidence>
<evidence type="ECO:0000313" key="17">
    <source>
        <dbReference type="EMBL" id="SFJ15838.1"/>
    </source>
</evidence>
<evidence type="ECO:0000256" key="13">
    <source>
        <dbReference type="ARBA" id="ARBA00023136"/>
    </source>
</evidence>
<keyword evidence="5" id="KW-0597">Phosphoprotein</keyword>
<keyword evidence="8" id="KW-0547">Nucleotide-binding</keyword>
<dbReference type="InterPro" id="IPR036890">
    <property type="entry name" value="HATPase_C_sf"/>
</dbReference>
<keyword evidence="6" id="KW-0808">Transferase</keyword>
<dbReference type="Gene3D" id="6.10.340.10">
    <property type="match status" value="1"/>
</dbReference>